<evidence type="ECO:0000313" key="1">
    <source>
        <dbReference type="EMBL" id="KOO69509.1"/>
    </source>
</evidence>
<dbReference type="EMBL" id="LFQU01000002">
    <property type="protein sequence ID" value="KOO69509.1"/>
    <property type="molecule type" value="Genomic_DNA"/>
</dbReference>
<dbReference type="AlphaFoldDB" id="A0A8E1R0X3"/>
<reference evidence="1 2" key="1">
    <citation type="submission" date="2015-06" db="EMBL/GenBank/DDBJ databases">
        <title>Prevotella sp. 109, sp. nov., a novel member of the family Prevotellaceae isolated from human faeces.</title>
        <authorList>
            <person name="Shkoporov A.N."/>
            <person name="Chaplin A.V."/>
            <person name="Kafarskaia L.I."/>
            <person name="Efimov B.A."/>
        </authorList>
    </citation>
    <scope>NUCLEOTIDE SEQUENCE [LARGE SCALE GENOMIC DNA]</scope>
    <source>
        <strain evidence="1 2">109</strain>
    </source>
</reference>
<keyword evidence="2" id="KW-1185">Reference proteome</keyword>
<accession>A0A8E1R0X3</accession>
<evidence type="ECO:0000313" key="2">
    <source>
        <dbReference type="Proteomes" id="UP000036951"/>
    </source>
</evidence>
<comment type="caution">
    <text evidence="1">The sequence shown here is derived from an EMBL/GenBank/DDBJ whole genome shotgun (WGS) entry which is preliminary data.</text>
</comment>
<sequence>MNRNNYPKGSKGMIQILVEEHKDLLDKVLGVKLKWICPIKEDNFKELQLNGEKMCGELGLSSEDFKDFWPTRQPQWDGIAKDENNNLYLIEAKSHLDEICPGNREPDGSNQDQNINYSIKRKSLLCIKKHYNSNEENKLWLHKYYQISNRLAFLKKMKELSKNKKTDYNDVKLIFLNFKNDTTWGKKAVKCDEWIKKYNKIWDELGVNKNMLEEDGVLIIDIDGKDF</sequence>
<dbReference type="RefSeq" id="WP_053397607.1">
    <property type="nucleotide sequence ID" value="NZ_LFQU01000002.1"/>
</dbReference>
<name>A0A8E1R0X3_9BACT</name>
<dbReference type="OrthoDB" id="8446429at2"/>
<protein>
    <submittedName>
        <fullName evidence="1">Uncharacterized protein</fullName>
    </submittedName>
</protein>
<gene>
    <name evidence="1" type="ORF">ACU52_02350</name>
</gene>
<dbReference type="Proteomes" id="UP000036951">
    <property type="component" value="Unassembled WGS sequence"/>
</dbReference>
<organism evidence="1 2">
    <name type="scientific">Xylanibacter rarus</name>
    <dbReference type="NCBI Taxonomy" id="1676614"/>
    <lineage>
        <taxon>Bacteria</taxon>
        <taxon>Pseudomonadati</taxon>
        <taxon>Bacteroidota</taxon>
        <taxon>Bacteroidia</taxon>
        <taxon>Bacteroidales</taxon>
        <taxon>Prevotellaceae</taxon>
        <taxon>Xylanibacter</taxon>
    </lineage>
</organism>
<proteinExistence type="predicted"/>